<reference evidence="1 2" key="1">
    <citation type="submission" date="2020-08" db="EMBL/GenBank/DDBJ databases">
        <title>Genomic Encyclopedia of Type Strains, Phase IV (KMG-IV): sequencing the most valuable type-strain genomes for metagenomic binning, comparative biology and taxonomic classification.</title>
        <authorList>
            <person name="Goeker M."/>
        </authorList>
    </citation>
    <scope>NUCLEOTIDE SEQUENCE [LARGE SCALE GENOMIC DNA]</scope>
    <source>
        <strain evidence="1 2">DSM 103526</strain>
    </source>
</reference>
<accession>A0A841KXI0</accession>
<evidence type="ECO:0000313" key="1">
    <source>
        <dbReference type="EMBL" id="MBB6216968.1"/>
    </source>
</evidence>
<comment type="caution">
    <text evidence="1">The sequence shown here is derived from an EMBL/GenBank/DDBJ whole genome shotgun (WGS) entry which is preliminary data.</text>
</comment>
<gene>
    <name evidence="1" type="ORF">HNQ80_003073</name>
</gene>
<protein>
    <submittedName>
        <fullName evidence="1">Uncharacterized protein</fullName>
    </submittedName>
</protein>
<dbReference type="Proteomes" id="UP000579281">
    <property type="component" value="Unassembled WGS sequence"/>
</dbReference>
<proteinExistence type="predicted"/>
<dbReference type="EMBL" id="JACHEN010000019">
    <property type="protein sequence ID" value="MBB6216968.1"/>
    <property type="molecule type" value="Genomic_DNA"/>
</dbReference>
<dbReference type="AlphaFoldDB" id="A0A841KXI0"/>
<dbReference type="RefSeq" id="WP_184311488.1">
    <property type="nucleotide sequence ID" value="NZ_JACHEN010000019.1"/>
</dbReference>
<organism evidence="1 2">
    <name type="scientific">Anaerosolibacter carboniphilus</name>
    <dbReference type="NCBI Taxonomy" id="1417629"/>
    <lineage>
        <taxon>Bacteria</taxon>
        <taxon>Bacillati</taxon>
        <taxon>Bacillota</taxon>
        <taxon>Clostridia</taxon>
        <taxon>Peptostreptococcales</taxon>
        <taxon>Thermotaleaceae</taxon>
        <taxon>Anaerosolibacter</taxon>
    </lineage>
</organism>
<name>A0A841KXI0_9FIRM</name>
<evidence type="ECO:0000313" key="2">
    <source>
        <dbReference type="Proteomes" id="UP000579281"/>
    </source>
</evidence>
<keyword evidence="2" id="KW-1185">Reference proteome</keyword>
<sequence>MITITGYFKSIYGAQKAYNDLKKQGFKNARMDIIDRFPKNADKRIDNVIGSREGSLSSLILKPGEGEISMELRSLYAADPNVSGMGGFSEVADANILVSTTVEDGDEERCKRIIQENDGEV</sequence>